<reference evidence="2 3" key="1">
    <citation type="submission" date="2023-09" db="EMBL/GenBank/DDBJ databases">
        <authorList>
            <person name="Rey-Velasco X."/>
        </authorList>
    </citation>
    <scope>NUCLEOTIDE SEQUENCE [LARGE SCALE GENOMIC DNA]</scope>
    <source>
        <strain evidence="2 3">W242</strain>
    </source>
</reference>
<sequence>MKKYITLVLILTVSICATSCGTASKAIQQNETEVAGYTLKNKTQLMQQKILHKKSKTVIATP</sequence>
<keyword evidence="3" id="KW-1185">Reference proteome</keyword>
<organism evidence="2 3">
    <name type="scientific">Patiriisocius hiemis</name>
    <dbReference type="NCBI Taxonomy" id="3075604"/>
    <lineage>
        <taxon>Bacteria</taxon>
        <taxon>Pseudomonadati</taxon>
        <taxon>Bacteroidota</taxon>
        <taxon>Flavobacteriia</taxon>
        <taxon>Flavobacteriales</taxon>
        <taxon>Flavobacteriaceae</taxon>
        <taxon>Patiriisocius</taxon>
    </lineage>
</organism>
<dbReference type="RefSeq" id="WP_311333903.1">
    <property type="nucleotide sequence ID" value="NZ_JAVRHZ010000010.1"/>
</dbReference>
<dbReference type="Proteomes" id="UP001254488">
    <property type="component" value="Unassembled WGS sequence"/>
</dbReference>
<dbReference type="EMBL" id="JAVRHZ010000010">
    <property type="protein sequence ID" value="MDT0556958.1"/>
    <property type="molecule type" value="Genomic_DNA"/>
</dbReference>
<evidence type="ECO:0008006" key="4">
    <source>
        <dbReference type="Google" id="ProtNLM"/>
    </source>
</evidence>
<comment type="caution">
    <text evidence="2">The sequence shown here is derived from an EMBL/GenBank/DDBJ whole genome shotgun (WGS) entry which is preliminary data.</text>
</comment>
<proteinExistence type="predicted"/>
<accession>A0ABU2YFJ2</accession>
<evidence type="ECO:0000313" key="3">
    <source>
        <dbReference type="Proteomes" id="UP001254488"/>
    </source>
</evidence>
<feature type="signal peptide" evidence="1">
    <location>
        <begin position="1"/>
        <end position="19"/>
    </location>
</feature>
<evidence type="ECO:0000313" key="2">
    <source>
        <dbReference type="EMBL" id="MDT0556958.1"/>
    </source>
</evidence>
<feature type="chain" id="PRO_5046589666" description="Lipoprotein" evidence="1">
    <location>
        <begin position="20"/>
        <end position="62"/>
    </location>
</feature>
<evidence type="ECO:0000256" key="1">
    <source>
        <dbReference type="SAM" id="SignalP"/>
    </source>
</evidence>
<keyword evidence="1" id="KW-0732">Signal</keyword>
<protein>
    <recommendedName>
        <fullName evidence="4">Lipoprotein</fullName>
    </recommendedName>
</protein>
<gene>
    <name evidence="2" type="ORF">RM538_13160</name>
</gene>
<name>A0ABU2YFJ2_9FLAO</name>